<keyword evidence="2" id="KW-1185">Reference proteome</keyword>
<dbReference type="Proteomes" id="UP000198356">
    <property type="component" value="Unassembled WGS sequence"/>
</dbReference>
<dbReference type="EMBL" id="FZOU01000006">
    <property type="protein sequence ID" value="SNT24109.1"/>
    <property type="molecule type" value="Genomic_DNA"/>
</dbReference>
<reference evidence="1 2" key="1">
    <citation type="submission" date="2017-06" db="EMBL/GenBank/DDBJ databases">
        <authorList>
            <person name="Kim H.J."/>
            <person name="Triplett B.A."/>
        </authorList>
    </citation>
    <scope>NUCLEOTIDE SEQUENCE [LARGE SCALE GENOMIC DNA]</scope>
    <source>
        <strain evidence="1 2">DSM 18704</strain>
    </source>
</reference>
<name>A0A239L350_9BACT</name>
<protein>
    <submittedName>
        <fullName evidence="1">Uncharacterized protein</fullName>
    </submittedName>
</protein>
<proteinExistence type="predicted"/>
<dbReference type="RefSeq" id="WP_089409376.1">
    <property type="nucleotide sequence ID" value="NZ_FZOU01000006.1"/>
</dbReference>
<gene>
    <name evidence="1" type="ORF">SAMN05421770_10627</name>
</gene>
<accession>A0A239L350</accession>
<evidence type="ECO:0000313" key="1">
    <source>
        <dbReference type="EMBL" id="SNT24109.1"/>
    </source>
</evidence>
<dbReference type="OrthoDB" id="73310at2"/>
<sequence>MNIRPVKPMSPELASEVEQILRDGVTDSSLQAMRHLGLNKIDCIKALRDLKQIPVSEGKELVDLSPAWADRREFDEAFHTMVEKVAREEFQDHDASLPRVHVA</sequence>
<organism evidence="1 2">
    <name type="scientific">Granulicella rosea</name>
    <dbReference type="NCBI Taxonomy" id="474952"/>
    <lineage>
        <taxon>Bacteria</taxon>
        <taxon>Pseudomonadati</taxon>
        <taxon>Acidobacteriota</taxon>
        <taxon>Terriglobia</taxon>
        <taxon>Terriglobales</taxon>
        <taxon>Acidobacteriaceae</taxon>
        <taxon>Granulicella</taxon>
    </lineage>
</organism>
<dbReference type="AlphaFoldDB" id="A0A239L350"/>
<evidence type="ECO:0000313" key="2">
    <source>
        <dbReference type="Proteomes" id="UP000198356"/>
    </source>
</evidence>